<dbReference type="InterPro" id="IPR023213">
    <property type="entry name" value="CAT-like_dom_sf"/>
</dbReference>
<dbReference type="GO" id="GO:0009239">
    <property type="term" value="P:enterobactin biosynthetic process"/>
    <property type="evidence" value="ECO:0007669"/>
    <property type="project" value="TreeGrafter"/>
</dbReference>
<dbReference type="PANTHER" id="PTHR45527">
    <property type="entry name" value="NONRIBOSOMAL PEPTIDE SYNTHETASE"/>
    <property type="match status" value="1"/>
</dbReference>
<evidence type="ECO:0000259" key="4">
    <source>
        <dbReference type="Pfam" id="PF00501"/>
    </source>
</evidence>
<accession>M4B8U5</accession>
<dbReference type="VEuPathDB" id="FungiDB:HpaG802702"/>
<dbReference type="GO" id="GO:0043041">
    <property type="term" value="P:amino acid activation for nonribosomal peptide biosynthetic process"/>
    <property type="evidence" value="ECO:0007669"/>
    <property type="project" value="TreeGrafter"/>
</dbReference>
<keyword evidence="7" id="KW-1185">Reference proteome</keyword>
<keyword evidence="2" id="KW-0597">Phosphoprotein</keyword>
<feature type="domain" description="AMP-dependent synthetase/ligase" evidence="4">
    <location>
        <begin position="671"/>
        <end position="848"/>
    </location>
</feature>
<evidence type="ECO:0000313" key="7">
    <source>
        <dbReference type="Proteomes" id="UP000011713"/>
    </source>
</evidence>
<dbReference type="InterPro" id="IPR000873">
    <property type="entry name" value="AMP-dep_synth/lig_dom"/>
</dbReference>
<dbReference type="Proteomes" id="UP000011713">
    <property type="component" value="Unassembled WGS sequence"/>
</dbReference>
<dbReference type="SUPFAM" id="SSF56801">
    <property type="entry name" value="Acetyl-CoA synthetase-like"/>
    <property type="match status" value="1"/>
</dbReference>
<evidence type="ECO:0000256" key="2">
    <source>
        <dbReference type="ARBA" id="ARBA00022553"/>
    </source>
</evidence>
<dbReference type="GO" id="GO:0047527">
    <property type="term" value="F:2,3-dihydroxybenzoate-serine ligase activity"/>
    <property type="evidence" value="ECO:0007669"/>
    <property type="project" value="TreeGrafter"/>
</dbReference>
<dbReference type="Gene3D" id="3.30.559.30">
    <property type="entry name" value="Nonribosomal peptide synthetase, condensation domain"/>
    <property type="match status" value="1"/>
</dbReference>
<evidence type="ECO:0008006" key="8">
    <source>
        <dbReference type="Google" id="ProtNLM"/>
    </source>
</evidence>
<dbReference type="GO" id="GO:0031177">
    <property type="term" value="F:phosphopantetheine binding"/>
    <property type="evidence" value="ECO:0007669"/>
    <property type="project" value="TreeGrafter"/>
</dbReference>
<evidence type="ECO:0000256" key="3">
    <source>
        <dbReference type="SAM" id="MobiDB-lite"/>
    </source>
</evidence>
<dbReference type="InterPro" id="IPR001242">
    <property type="entry name" value="Condensation_dom"/>
</dbReference>
<dbReference type="Pfam" id="PF00668">
    <property type="entry name" value="Condensation"/>
    <property type="match status" value="1"/>
</dbReference>
<dbReference type="OMA" id="SELCHAQ"/>
<dbReference type="Pfam" id="PF00501">
    <property type="entry name" value="AMP-binding"/>
    <property type="match status" value="1"/>
</dbReference>
<evidence type="ECO:0000256" key="1">
    <source>
        <dbReference type="ARBA" id="ARBA00022450"/>
    </source>
</evidence>
<dbReference type="EnsemblProtists" id="HpaT802702">
    <property type="protein sequence ID" value="HpaP802702"/>
    <property type="gene ID" value="HpaG802702"/>
</dbReference>
<dbReference type="CDD" id="cd19531">
    <property type="entry name" value="LCL_NRPS-like"/>
    <property type="match status" value="1"/>
</dbReference>
<dbReference type="Gene3D" id="3.30.559.10">
    <property type="entry name" value="Chloramphenicol acetyltransferase-like domain"/>
    <property type="match status" value="1"/>
</dbReference>
<evidence type="ECO:0000259" key="5">
    <source>
        <dbReference type="Pfam" id="PF00668"/>
    </source>
</evidence>
<dbReference type="eggNOG" id="ENOG502S5WU">
    <property type="taxonomic scope" value="Eukaryota"/>
</dbReference>
<feature type="domain" description="Condensation" evidence="5">
    <location>
        <begin position="140"/>
        <end position="643"/>
    </location>
</feature>
<keyword evidence="1" id="KW-0596">Phosphopantetheine</keyword>
<dbReference type="InterPro" id="IPR042099">
    <property type="entry name" value="ANL_N_sf"/>
</dbReference>
<organism evidence="6 7">
    <name type="scientific">Hyaloperonospora arabidopsidis (strain Emoy2)</name>
    <name type="common">Downy mildew agent</name>
    <name type="synonym">Peronospora arabidopsidis</name>
    <dbReference type="NCBI Taxonomy" id="559515"/>
    <lineage>
        <taxon>Eukaryota</taxon>
        <taxon>Sar</taxon>
        <taxon>Stramenopiles</taxon>
        <taxon>Oomycota</taxon>
        <taxon>Peronosporomycetes</taxon>
        <taxon>Peronosporales</taxon>
        <taxon>Peronosporaceae</taxon>
        <taxon>Hyaloperonospora</taxon>
    </lineage>
</organism>
<dbReference type="GO" id="GO:0009366">
    <property type="term" value="C:enterobactin synthetase complex"/>
    <property type="evidence" value="ECO:0007669"/>
    <property type="project" value="TreeGrafter"/>
</dbReference>
<dbReference type="GO" id="GO:0005829">
    <property type="term" value="C:cytosol"/>
    <property type="evidence" value="ECO:0007669"/>
    <property type="project" value="TreeGrafter"/>
</dbReference>
<evidence type="ECO:0000313" key="6">
    <source>
        <dbReference type="EnsemblProtists" id="HpaP802702"/>
    </source>
</evidence>
<dbReference type="Gene3D" id="3.40.50.12780">
    <property type="entry name" value="N-terminal domain of ligase-like"/>
    <property type="match status" value="1"/>
</dbReference>
<dbReference type="STRING" id="559515.M4B8U5"/>
<proteinExistence type="predicted"/>
<dbReference type="InParanoid" id="M4B8U5"/>
<reference evidence="7" key="1">
    <citation type="journal article" date="2010" name="Science">
        <title>Signatures of adaptation to obligate biotrophy in the Hyaloperonospora arabidopsidis genome.</title>
        <authorList>
            <person name="Baxter L."/>
            <person name="Tripathy S."/>
            <person name="Ishaque N."/>
            <person name="Boot N."/>
            <person name="Cabral A."/>
            <person name="Kemen E."/>
            <person name="Thines M."/>
            <person name="Ah-Fong A."/>
            <person name="Anderson R."/>
            <person name="Badejoko W."/>
            <person name="Bittner-Eddy P."/>
            <person name="Boore J.L."/>
            <person name="Chibucos M.C."/>
            <person name="Coates M."/>
            <person name="Dehal P."/>
            <person name="Delehaunty K."/>
            <person name="Dong S."/>
            <person name="Downton P."/>
            <person name="Dumas B."/>
            <person name="Fabro G."/>
            <person name="Fronick C."/>
            <person name="Fuerstenberg S.I."/>
            <person name="Fulton L."/>
            <person name="Gaulin E."/>
            <person name="Govers F."/>
            <person name="Hughes L."/>
            <person name="Humphray S."/>
            <person name="Jiang R.H."/>
            <person name="Judelson H."/>
            <person name="Kamoun S."/>
            <person name="Kyung K."/>
            <person name="Meijer H."/>
            <person name="Minx P."/>
            <person name="Morris P."/>
            <person name="Nelson J."/>
            <person name="Phuntumart V."/>
            <person name="Qutob D."/>
            <person name="Rehmany A."/>
            <person name="Rougon-Cardoso A."/>
            <person name="Ryden P."/>
            <person name="Torto-Alalibo T."/>
            <person name="Studholme D."/>
            <person name="Wang Y."/>
            <person name="Win J."/>
            <person name="Wood J."/>
            <person name="Clifton S.W."/>
            <person name="Rogers J."/>
            <person name="Van den Ackerveken G."/>
            <person name="Jones J.D."/>
            <person name="McDowell J.M."/>
            <person name="Beynon J."/>
            <person name="Tyler B.M."/>
        </authorList>
    </citation>
    <scope>NUCLEOTIDE SEQUENCE [LARGE SCALE GENOMIC DNA]</scope>
    <source>
        <strain evidence="7">Emoy2</strain>
    </source>
</reference>
<dbReference type="EMBL" id="JH597989">
    <property type="status" value="NOT_ANNOTATED_CDS"/>
    <property type="molecule type" value="Genomic_DNA"/>
</dbReference>
<protein>
    <recommendedName>
        <fullName evidence="8">Condensation domain-containing protein</fullName>
    </recommendedName>
</protein>
<feature type="region of interest" description="Disordered" evidence="3">
    <location>
        <begin position="1"/>
        <end position="34"/>
    </location>
</feature>
<dbReference type="PANTHER" id="PTHR45527:SF1">
    <property type="entry name" value="FATTY ACID SYNTHASE"/>
    <property type="match status" value="1"/>
</dbReference>
<dbReference type="HOGENOM" id="CLU_000022_2_9_1"/>
<dbReference type="AlphaFoldDB" id="M4B8U5"/>
<dbReference type="SUPFAM" id="SSF52777">
    <property type="entry name" value="CoA-dependent acyltransferases"/>
    <property type="match status" value="2"/>
</dbReference>
<feature type="compositionally biased region" description="Low complexity" evidence="3">
    <location>
        <begin position="1"/>
        <end position="24"/>
    </location>
</feature>
<feature type="compositionally biased region" description="Basic and acidic residues" evidence="3">
    <location>
        <begin position="25"/>
        <end position="34"/>
    </location>
</feature>
<name>M4B8U5_HYAAE</name>
<reference evidence="6" key="2">
    <citation type="submission" date="2015-06" db="UniProtKB">
        <authorList>
            <consortium name="EnsemblProtists"/>
        </authorList>
    </citation>
    <scope>IDENTIFICATION</scope>
    <source>
        <strain evidence="6">Emoy2</strain>
    </source>
</reference>
<sequence length="862" mass="96961">MRVSSVTPNNSNNNINISSLTNKNDNNDWTKNDNDDAVNAVTGLTRALDTQQVDVAVHYLELLLLRKRTRGYAASEGHRNERAPSRLRRLETLEKVLEQMRCNSHVYIDRGQDKGEGEGGNLLLQRGGARQTLATIPCELSYPQLQLFAVQKLQPHSTAYNVVRALRFSDVPLDLDALHRTCSALMTKHDVLRTCFDVDANAGGQARQVVHPISYFQGQFNVLKIAQCDLLAGDGSKGSGDDTELAAFVAETVDEPFELVHQAPIRVIVFTCADRQLTSPWILAVVLHHIVTDAASSQLFWRDFHYFYAHFSHCKDGEITTPAFVQQTEKNAVNATCLTYREFAEWQRARLRSGVIAPFLQYWMQQLTDGGVPALLELPFDAIQSDGLDSRTIDKVDALDVTTAKGDIVVFQSSPSLQEAFSELCHAQGASMFMGLLAVFYLLIERLSGQQDFVIGAPFSGRDSTELQDVMGYFVNTVPLRLGAGCRDSEDFKSFLASVRKIVLEAYTHSEVPFYKILEHLRACSRGDGERRWQHPLFQTMFSWEQVDTSLDPVGCVEMVLPHQTAKFNLMLSMRYGHLEEGSPDRVLEGVMEYSTAKFTRDTVQRFTSYYLRLLEQVTISSNTPVRSPSISMLSDLERKQLVLKWGMLEPSTINGVSKIQASEFLDECLFDQVQKTPLNTALHFEGTQWTYQDLWNYSGCIAKALCALDIPGNLATDLQIGLLLDRGLEYVAAMVGILRLKATFVPLDLECPRKRLFFMARDSGLQVIITQRKHDEIATYISATTRDAENDNDFSPCILRYEDLDLVVSNPNGIFPVHKRASNDKRLQTRSALDAQAATAYILYTSGVRLHPLLHRFYIVY</sequence>